<organism evidence="1 2">
    <name type="scientific">Rathayibacter festucae DSM 15932</name>
    <dbReference type="NCBI Taxonomy" id="1328866"/>
    <lineage>
        <taxon>Bacteria</taxon>
        <taxon>Bacillati</taxon>
        <taxon>Actinomycetota</taxon>
        <taxon>Actinomycetes</taxon>
        <taxon>Micrococcales</taxon>
        <taxon>Microbacteriaceae</taxon>
        <taxon>Rathayibacter</taxon>
    </lineage>
</organism>
<evidence type="ECO:0000313" key="1">
    <source>
        <dbReference type="EMBL" id="AZZ52756.1"/>
    </source>
</evidence>
<sequence>MAKRVLQPRPVVDDALRVTGQLIRTGRGDRGWSAGELAGRAGVSERTVLAAESGAPGTAFATVLELLVLTGSAPFGIEDPVEMARLRRRGEERLALLPSRVRRAAAVVDDDF</sequence>
<dbReference type="KEGG" id="rfs:C1I64_12355"/>
<protein>
    <submittedName>
        <fullName evidence="1">Transcriptional regulator</fullName>
    </submittedName>
</protein>
<reference evidence="1 2" key="1">
    <citation type="submission" date="2018-03" db="EMBL/GenBank/DDBJ databases">
        <title>Bacteriophage NCPPB3778 and a type I-E CRISPR drive the evolution of the US Biological Select Agent, Rathayibacter toxicus.</title>
        <authorList>
            <person name="Davis E.W.II."/>
            <person name="Tabima J.F."/>
            <person name="Weisberg A.J."/>
            <person name="Dantas Lopes L."/>
            <person name="Wiseman M.S."/>
            <person name="Wiseman M.S."/>
            <person name="Pupko T."/>
            <person name="Belcher M.S."/>
            <person name="Sechler A.J."/>
            <person name="Tancos M.A."/>
            <person name="Schroeder B.K."/>
            <person name="Murray T.D."/>
            <person name="Luster D.G."/>
            <person name="Schneider W.L."/>
            <person name="Rogers E."/>
            <person name="Andreote F.D."/>
            <person name="Grunwald N.J."/>
            <person name="Putnam M.L."/>
            <person name="Chang J.H."/>
        </authorList>
    </citation>
    <scope>NUCLEOTIDE SEQUENCE [LARGE SCALE GENOMIC DNA]</scope>
    <source>
        <strain evidence="1 2">DSM 15932</strain>
    </source>
</reference>
<dbReference type="CDD" id="cd00093">
    <property type="entry name" value="HTH_XRE"/>
    <property type="match status" value="1"/>
</dbReference>
<dbReference type="RefSeq" id="WP_123705330.1">
    <property type="nucleotide sequence ID" value="NZ_CP028137.1"/>
</dbReference>
<accession>A0A3Q9UXH1</accession>
<dbReference type="InterPro" id="IPR001387">
    <property type="entry name" value="Cro/C1-type_HTH"/>
</dbReference>
<evidence type="ECO:0000313" key="2">
    <source>
        <dbReference type="Proteomes" id="UP000285317"/>
    </source>
</evidence>
<proteinExistence type="predicted"/>
<dbReference type="Proteomes" id="UP000285317">
    <property type="component" value="Chromosome"/>
</dbReference>
<dbReference type="InterPro" id="IPR010982">
    <property type="entry name" value="Lambda_DNA-bd_dom_sf"/>
</dbReference>
<name>A0A3Q9UXH1_9MICO</name>
<gene>
    <name evidence="1" type="ORF">C1I64_12355</name>
</gene>
<dbReference type="Gene3D" id="1.10.260.40">
    <property type="entry name" value="lambda repressor-like DNA-binding domains"/>
    <property type="match status" value="1"/>
</dbReference>
<dbReference type="AlphaFoldDB" id="A0A3Q9UXH1"/>
<dbReference type="EMBL" id="CP028137">
    <property type="protein sequence ID" value="AZZ52756.1"/>
    <property type="molecule type" value="Genomic_DNA"/>
</dbReference>
<dbReference type="SUPFAM" id="SSF47413">
    <property type="entry name" value="lambda repressor-like DNA-binding domains"/>
    <property type="match status" value="1"/>
</dbReference>
<dbReference type="GO" id="GO:0003677">
    <property type="term" value="F:DNA binding"/>
    <property type="evidence" value="ECO:0007669"/>
    <property type="project" value="InterPro"/>
</dbReference>